<dbReference type="InterPro" id="IPR028989">
    <property type="entry name" value="RimP_N"/>
</dbReference>
<evidence type="ECO:0000259" key="4">
    <source>
        <dbReference type="Pfam" id="PF02576"/>
    </source>
</evidence>
<keyword evidence="2 3" id="KW-0690">Ribosome biogenesis</keyword>
<dbReference type="InterPro" id="IPR003728">
    <property type="entry name" value="Ribosome_maturation_RimP"/>
</dbReference>
<dbReference type="Gene3D" id="3.30.300.70">
    <property type="entry name" value="RimP-like superfamily, N-terminal"/>
    <property type="match status" value="1"/>
</dbReference>
<evidence type="ECO:0000256" key="3">
    <source>
        <dbReference type="HAMAP-Rule" id="MF_01077"/>
    </source>
</evidence>
<dbReference type="GO" id="GO:0006412">
    <property type="term" value="P:translation"/>
    <property type="evidence" value="ECO:0007669"/>
    <property type="project" value="TreeGrafter"/>
</dbReference>
<gene>
    <name evidence="3" type="primary">rimP</name>
</gene>
<keyword evidence="1 3" id="KW-0963">Cytoplasm</keyword>
<feature type="domain" description="Ribosome maturation factor RimP C-terminal" evidence="5">
    <location>
        <begin position="88"/>
        <end position="153"/>
    </location>
</feature>
<dbReference type="InterPro" id="IPR035956">
    <property type="entry name" value="RimP_N_sf"/>
</dbReference>
<comment type="function">
    <text evidence="3">Required for maturation of 30S ribosomal subunits.</text>
</comment>
<evidence type="ECO:0000256" key="1">
    <source>
        <dbReference type="ARBA" id="ARBA00022490"/>
    </source>
</evidence>
<dbReference type="GO" id="GO:0000028">
    <property type="term" value="P:ribosomal small subunit assembly"/>
    <property type="evidence" value="ECO:0007669"/>
    <property type="project" value="TreeGrafter"/>
</dbReference>
<dbReference type="Pfam" id="PF17384">
    <property type="entry name" value="DUF150_C"/>
    <property type="match status" value="1"/>
</dbReference>
<dbReference type="CDD" id="cd01734">
    <property type="entry name" value="YlxS_C"/>
    <property type="match status" value="1"/>
</dbReference>
<dbReference type="PANTHER" id="PTHR33867:SF1">
    <property type="entry name" value="RIBOSOME MATURATION FACTOR RIMP"/>
    <property type="match status" value="1"/>
</dbReference>
<dbReference type="Pfam" id="PF02576">
    <property type="entry name" value="RimP_N"/>
    <property type="match status" value="1"/>
</dbReference>
<proteinExistence type="inferred from homology"/>
<accession>E7C3G6</accession>
<dbReference type="PANTHER" id="PTHR33867">
    <property type="entry name" value="RIBOSOME MATURATION FACTOR RIMP"/>
    <property type="match status" value="1"/>
</dbReference>
<dbReference type="GO" id="GO:0005829">
    <property type="term" value="C:cytosol"/>
    <property type="evidence" value="ECO:0007669"/>
    <property type="project" value="TreeGrafter"/>
</dbReference>
<dbReference type="InterPro" id="IPR028998">
    <property type="entry name" value="RimP_C"/>
</dbReference>
<dbReference type="InterPro" id="IPR036847">
    <property type="entry name" value="RimP_C_sf"/>
</dbReference>
<name>E7C3G6_9BACT</name>
<dbReference type="HAMAP" id="MF_01077">
    <property type="entry name" value="RimP"/>
    <property type="match status" value="1"/>
</dbReference>
<dbReference type="Gene3D" id="2.30.30.180">
    <property type="entry name" value="Ribosome maturation factor RimP, C-terminal domain"/>
    <property type="match status" value="1"/>
</dbReference>
<organism evidence="6">
    <name type="scientific">uncultured myxobacterium HF0200_01L06</name>
    <dbReference type="NCBI Taxonomy" id="723556"/>
    <lineage>
        <taxon>Bacteria</taxon>
        <taxon>Pseudomonadati</taxon>
        <taxon>Myxococcota</taxon>
        <taxon>Myxococcia</taxon>
        <taxon>Myxococcales</taxon>
        <taxon>environmental samples</taxon>
    </lineage>
</organism>
<evidence type="ECO:0000313" key="6">
    <source>
        <dbReference type="EMBL" id="ADI21990.1"/>
    </source>
</evidence>
<reference evidence="6" key="1">
    <citation type="submission" date="2010-01" db="EMBL/GenBank/DDBJ databases">
        <title>Genome fragments of uncultured bacteria from the North Pacific subtropical Gyre.</title>
        <authorList>
            <person name="Pham V.D."/>
            <person name="Delong E.F."/>
        </authorList>
    </citation>
    <scope>NUCLEOTIDE SEQUENCE</scope>
</reference>
<comment type="similarity">
    <text evidence="3">Belongs to the RimP family.</text>
</comment>
<dbReference type="SUPFAM" id="SSF74942">
    <property type="entry name" value="YhbC-like, C-terminal domain"/>
    <property type="match status" value="1"/>
</dbReference>
<evidence type="ECO:0000259" key="5">
    <source>
        <dbReference type="Pfam" id="PF17384"/>
    </source>
</evidence>
<dbReference type="EMBL" id="GU567972">
    <property type="protein sequence ID" value="ADI21990.1"/>
    <property type="molecule type" value="Genomic_DNA"/>
</dbReference>
<protein>
    <recommendedName>
        <fullName evidence="3">Ribosome maturation factor RimP</fullName>
    </recommendedName>
</protein>
<dbReference type="SUPFAM" id="SSF75420">
    <property type="entry name" value="YhbC-like, N-terminal domain"/>
    <property type="match status" value="1"/>
</dbReference>
<evidence type="ECO:0000256" key="2">
    <source>
        <dbReference type="ARBA" id="ARBA00022517"/>
    </source>
</evidence>
<sequence>MYRDIPEELRTLIEPVLEDHGCELVDTIVLNRPKVVRIIIDRASEGRGVGIDLCAEISREVGTQLDAAEAIEGSYRLEVSSPGLHRVLSREKDFRAACGQNVNVTTKGLIDGRRRFNGQLLEFGDGLARVEVDGVRVGIPFDQIEKANLVYEFAASDFDNRMSKTAGKRP</sequence>
<feature type="domain" description="Ribosome maturation factor RimP N-terminal" evidence="4">
    <location>
        <begin position="12"/>
        <end position="84"/>
    </location>
</feature>
<dbReference type="AlphaFoldDB" id="E7C3G6"/>
<comment type="subcellular location">
    <subcellularLocation>
        <location evidence="3">Cytoplasm</location>
    </subcellularLocation>
</comment>